<organism evidence="3 4">
    <name type="scientific">Candidatus Borkfalkia ceftriaxoniphila</name>
    <dbReference type="NCBI Taxonomy" id="2508949"/>
    <lineage>
        <taxon>Bacteria</taxon>
        <taxon>Bacillati</taxon>
        <taxon>Bacillota</taxon>
        <taxon>Clostridia</taxon>
        <taxon>Christensenellales</taxon>
        <taxon>Christensenellaceae</taxon>
        <taxon>Candidatus Borkfalkia</taxon>
    </lineage>
</organism>
<dbReference type="InterPro" id="IPR047057">
    <property type="entry name" value="MerR_fam"/>
</dbReference>
<dbReference type="Pfam" id="PF00376">
    <property type="entry name" value="MerR"/>
    <property type="match status" value="1"/>
</dbReference>
<evidence type="ECO:0000259" key="2">
    <source>
        <dbReference type="Pfam" id="PF00376"/>
    </source>
</evidence>
<dbReference type="InterPro" id="IPR000551">
    <property type="entry name" value="MerR-type_HTH_dom"/>
</dbReference>
<evidence type="ECO:0000313" key="4">
    <source>
        <dbReference type="Proteomes" id="UP000291269"/>
    </source>
</evidence>
<evidence type="ECO:0000256" key="1">
    <source>
        <dbReference type="ARBA" id="ARBA00023125"/>
    </source>
</evidence>
<evidence type="ECO:0000313" key="3">
    <source>
        <dbReference type="EMBL" id="RXZ62156.1"/>
    </source>
</evidence>
<protein>
    <submittedName>
        <fullName evidence="3">MerR family DNA-binding transcriptional regulator</fullName>
    </submittedName>
</protein>
<dbReference type="RefSeq" id="WP_129225575.1">
    <property type="nucleotide sequence ID" value="NZ_SDOZ01000002.1"/>
</dbReference>
<accession>A0A4V1QVC3</accession>
<proteinExistence type="predicted"/>
<dbReference type="GO" id="GO:0003677">
    <property type="term" value="F:DNA binding"/>
    <property type="evidence" value="ECO:0007669"/>
    <property type="project" value="UniProtKB-KW"/>
</dbReference>
<dbReference type="PANTHER" id="PTHR30204">
    <property type="entry name" value="REDOX-CYCLING DRUG-SENSING TRANSCRIPTIONAL ACTIVATOR SOXR"/>
    <property type="match status" value="1"/>
</dbReference>
<dbReference type="Proteomes" id="UP000291269">
    <property type="component" value="Unassembled WGS sequence"/>
</dbReference>
<dbReference type="GO" id="GO:0003700">
    <property type="term" value="F:DNA-binding transcription factor activity"/>
    <property type="evidence" value="ECO:0007669"/>
    <property type="project" value="InterPro"/>
</dbReference>
<dbReference type="Gene3D" id="1.10.1660.10">
    <property type="match status" value="1"/>
</dbReference>
<comment type="caution">
    <text evidence="3">The sequence shown here is derived from an EMBL/GenBank/DDBJ whole genome shotgun (WGS) entry which is preliminary data.</text>
</comment>
<dbReference type="OrthoDB" id="9773308at2"/>
<dbReference type="SUPFAM" id="SSF46955">
    <property type="entry name" value="Putative DNA-binding domain"/>
    <property type="match status" value="1"/>
</dbReference>
<gene>
    <name evidence="3" type="ORF">ESZ91_07120</name>
</gene>
<dbReference type="EMBL" id="SDOZ01000002">
    <property type="protein sequence ID" value="RXZ62156.1"/>
    <property type="molecule type" value="Genomic_DNA"/>
</dbReference>
<feature type="domain" description="HTH merR-type" evidence="2">
    <location>
        <begin position="8"/>
        <end position="41"/>
    </location>
</feature>
<keyword evidence="4" id="KW-1185">Reference proteome</keyword>
<name>A0A4V1QVC3_9FIRM</name>
<dbReference type="InterPro" id="IPR009061">
    <property type="entry name" value="DNA-bd_dom_put_sf"/>
</dbReference>
<dbReference type="PANTHER" id="PTHR30204:SF97">
    <property type="entry name" value="MERR FAMILY REGULATORY PROTEIN"/>
    <property type="match status" value="1"/>
</dbReference>
<sequence>MKQEKYLSEIAKIFGIRASALRYWESEGLLKFERNRENNYREPTMQNMLAVYDILFLRSLSIPVDKIRTCFASSLGEISDVFEENEQTLTRRIAELESSLVRLKKKSAAIRRIGELRARGNACVYERLPAFHPFALSEQKSAREFVSEYERLGVCIRSRGEEPQFLVFEKNRFAEEKRYMSGLLSIDTATQKVIEAPEGSKIFGKYLVTATENGVQQDFYEAFAEIDG</sequence>
<reference evidence="3 4" key="1">
    <citation type="journal article" date="2019" name="Gut">
        <title>Antibiotics-induced monodominance of a novel gut bacterial order.</title>
        <authorList>
            <person name="Hildebrand F."/>
            <person name="Moitinho-Silva L."/>
            <person name="Blasche S."/>
            <person name="Jahn M.T."/>
            <person name="Gossmann T.I."/>
            <person name="Heuerta-Cepas J."/>
            <person name="Hercog R."/>
            <person name="Luetge M."/>
            <person name="Bahram M."/>
            <person name="Pryszlak A."/>
            <person name="Alves R.J."/>
            <person name="Waszak S.M."/>
            <person name="Zhu A."/>
            <person name="Ye L."/>
            <person name="Costea P.I."/>
            <person name="Aalvink S."/>
            <person name="Belzer C."/>
            <person name="Forslund S.K."/>
            <person name="Sunagawa S."/>
            <person name="Hentschel U."/>
            <person name="Merten C."/>
            <person name="Patil K.R."/>
            <person name="Benes V."/>
            <person name="Bork P."/>
        </authorList>
    </citation>
    <scope>NUCLEOTIDE SEQUENCE [LARGE SCALE GENOMIC DNA]</scope>
    <source>
        <strain evidence="3 4">HDS1380</strain>
    </source>
</reference>
<dbReference type="AlphaFoldDB" id="A0A4V1QVC3"/>
<keyword evidence="1 3" id="KW-0238">DNA-binding</keyword>